<dbReference type="PANTHER" id="PTHR47545:SF1">
    <property type="entry name" value="MULTIFUNCTIONAL CCA PROTEIN"/>
    <property type="match status" value="1"/>
</dbReference>
<dbReference type="RefSeq" id="WP_189470555.1">
    <property type="nucleotide sequence ID" value="NZ_BMXS01000016.1"/>
</dbReference>
<keyword evidence="7" id="KW-0692">RNA repair</keyword>
<feature type="domain" description="Poly A polymerase head" evidence="12">
    <location>
        <begin position="14"/>
        <end position="132"/>
    </location>
</feature>
<proteinExistence type="inferred from homology"/>
<sequence>MSQDDPRLAGLEVYRVGGAVRDARLGWPVYDNDWVVVGATPEAMRERGFKPVGRDFPVFLHPETHEEYALARTERKQGHGYTGFQVYASPDVTLEDDLARRDLTINAMAEDRAGHLVDPYGGARDLEARLLRHVSPAFVEDPLRVLRTARFLARYQGLGFAIAEETRALMCQLVESGEIHHLVAERVWVETEKALGEPYPEAYFRALSDCGALSVLMPELARDCRALEEALARLHRLPEEDGQWERWRWARLCEHLDDEERRRLGERLRLPRAYHDLAHQTALTHRLWLAAPALLEGARVMAWLDGIDAWRRAERVAPQVALVSLANPELATDLALAWRLAAQILPQALLDEGFKGKALGEELRRRRREVIDDALASSRS</sequence>
<keyword evidence="8" id="KW-0067">ATP-binding</keyword>
<dbReference type="Pfam" id="PF12627">
    <property type="entry name" value="PolyA_pol_RNAbd"/>
    <property type="match status" value="1"/>
</dbReference>
<feature type="domain" description="tRNA nucleotidyltransferase/poly(A) polymerase RNA and SrmB- binding" evidence="13">
    <location>
        <begin position="159"/>
        <end position="222"/>
    </location>
</feature>
<dbReference type="PIRSF" id="PIRSF000813">
    <property type="entry name" value="CCA_bact"/>
    <property type="match status" value="1"/>
</dbReference>
<keyword evidence="6" id="KW-0547">Nucleotide-binding</keyword>
<dbReference type="Gene3D" id="3.30.460.10">
    <property type="entry name" value="Beta Polymerase, domain 2"/>
    <property type="match status" value="1"/>
</dbReference>
<comment type="cofactor">
    <cofactor evidence="1">
        <name>Mg(2+)</name>
        <dbReference type="ChEBI" id="CHEBI:18420"/>
    </cofactor>
</comment>
<keyword evidence="9" id="KW-0460">Magnesium</keyword>
<keyword evidence="15" id="KW-1185">Reference proteome</keyword>
<dbReference type="InterPro" id="IPR043519">
    <property type="entry name" value="NT_sf"/>
</dbReference>
<dbReference type="Pfam" id="PF01743">
    <property type="entry name" value="PolyA_pol"/>
    <property type="match status" value="1"/>
</dbReference>
<evidence type="ECO:0000256" key="8">
    <source>
        <dbReference type="ARBA" id="ARBA00022840"/>
    </source>
</evidence>
<evidence type="ECO:0000256" key="5">
    <source>
        <dbReference type="ARBA" id="ARBA00022723"/>
    </source>
</evidence>
<protein>
    <submittedName>
        <fullName evidence="14">Multifunctional CCA protein</fullName>
    </submittedName>
</protein>
<evidence type="ECO:0000256" key="2">
    <source>
        <dbReference type="ARBA" id="ARBA00022679"/>
    </source>
</evidence>
<keyword evidence="3" id="KW-0819">tRNA processing</keyword>
<organism evidence="14 15">
    <name type="scientific">Litchfieldella qijiaojingensis</name>
    <dbReference type="NCBI Taxonomy" id="980347"/>
    <lineage>
        <taxon>Bacteria</taxon>
        <taxon>Pseudomonadati</taxon>
        <taxon>Pseudomonadota</taxon>
        <taxon>Gammaproteobacteria</taxon>
        <taxon>Oceanospirillales</taxon>
        <taxon>Halomonadaceae</taxon>
        <taxon>Litchfieldella</taxon>
    </lineage>
</organism>
<dbReference type="Proteomes" id="UP000653056">
    <property type="component" value="Unassembled WGS sequence"/>
</dbReference>
<name>A0ABQ2Z1I6_9GAMM</name>
<dbReference type="Gene3D" id="1.10.3090.10">
    <property type="entry name" value="cca-adding enzyme, domain 2"/>
    <property type="match status" value="1"/>
</dbReference>
<comment type="caution">
    <text evidence="14">The sequence shown here is derived from an EMBL/GenBank/DDBJ whole genome shotgun (WGS) entry which is preliminary data.</text>
</comment>
<accession>A0ABQ2Z1I6</accession>
<keyword evidence="10 11" id="KW-0694">RNA-binding</keyword>
<evidence type="ECO:0000313" key="15">
    <source>
        <dbReference type="Proteomes" id="UP000653056"/>
    </source>
</evidence>
<dbReference type="InterPro" id="IPR012006">
    <property type="entry name" value="CCA_bact"/>
</dbReference>
<keyword evidence="2 11" id="KW-0808">Transferase</keyword>
<dbReference type="CDD" id="cd05398">
    <property type="entry name" value="NT_ClassII-CCAase"/>
    <property type="match status" value="1"/>
</dbReference>
<evidence type="ECO:0000256" key="3">
    <source>
        <dbReference type="ARBA" id="ARBA00022694"/>
    </source>
</evidence>
<keyword evidence="5" id="KW-0479">Metal-binding</keyword>
<gene>
    <name evidence="14" type="primary">cca</name>
    <name evidence="14" type="ORF">GCM10007160_29770</name>
</gene>
<dbReference type="SUPFAM" id="SSF81891">
    <property type="entry name" value="Poly A polymerase C-terminal region-like"/>
    <property type="match status" value="1"/>
</dbReference>
<keyword evidence="4" id="KW-0548">Nucleotidyltransferase</keyword>
<evidence type="ECO:0000259" key="12">
    <source>
        <dbReference type="Pfam" id="PF01743"/>
    </source>
</evidence>
<evidence type="ECO:0000256" key="9">
    <source>
        <dbReference type="ARBA" id="ARBA00022842"/>
    </source>
</evidence>
<evidence type="ECO:0000256" key="11">
    <source>
        <dbReference type="RuleBase" id="RU003953"/>
    </source>
</evidence>
<dbReference type="InterPro" id="IPR032828">
    <property type="entry name" value="PolyA_RNA-bd"/>
</dbReference>
<dbReference type="InterPro" id="IPR050124">
    <property type="entry name" value="tRNA_CCA-adding_enzyme"/>
</dbReference>
<reference evidence="15" key="1">
    <citation type="journal article" date="2019" name="Int. J. Syst. Evol. Microbiol.">
        <title>The Global Catalogue of Microorganisms (GCM) 10K type strain sequencing project: providing services to taxonomists for standard genome sequencing and annotation.</title>
        <authorList>
            <consortium name="The Broad Institute Genomics Platform"/>
            <consortium name="The Broad Institute Genome Sequencing Center for Infectious Disease"/>
            <person name="Wu L."/>
            <person name="Ma J."/>
        </authorList>
    </citation>
    <scope>NUCLEOTIDE SEQUENCE [LARGE SCALE GENOMIC DNA]</scope>
    <source>
        <strain evidence="15">KCTC 22228</strain>
    </source>
</reference>
<evidence type="ECO:0000256" key="1">
    <source>
        <dbReference type="ARBA" id="ARBA00001946"/>
    </source>
</evidence>
<dbReference type="InterPro" id="IPR002646">
    <property type="entry name" value="PolA_pol_head_dom"/>
</dbReference>
<dbReference type="PANTHER" id="PTHR47545">
    <property type="entry name" value="MULTIFUNCTIONAL CCA PROTEIN"/>
    <property type="match status" value="1"/>
</dbReference>
<evidence type="ECO:0000259" key="13">
    <source>
        <dbReference type="Pfam" id="PF12627"/>
    </source>
</evidence>
<dbReference type="EMBL" id="BMXS01000016">
    <property type="protein sequence ID" value="GGY00124.1"/>
    <property type="molecule type" value="Genomic_DNA"/>
</dbReference>
<evidence type="ECO:0000256" key="4">
    <source>
        <dbReference type="ARBA" id="ARBA00022695"/>
    </source>
</evidence>
<evidence type="ECO:0000313" key="14">
    <source>
        <dbReference type="EMBL" id="GGY00124.1"/>
    </source>
</evidence>
<evidence type="ECO:0000256" key="6">
    <source>
        <dbReference type="ARBA" id="ARBA00022741"/>
    </source>
</evidence>
<comment type="similarity">
    <text evidence="11">Belongs to the tRNA nucleotidyltransferase/poly(A) polymerase family.</text>
</comment>
<dbReference type="SUPFAM" id="SSF81301">
    <property type="entry name" value="Nucleotidyltransferase"/>
    <property type="match status" value="1"/>
</dbReference>
<evidence type="ECO:0000256" key="7">
    <source>
        <dbReference type="ARBA" id="ARBA00022800"/>
    </source>
</evidence>
<evidence type="ECO:0000256" key="10">
    <source>
        <dbReference type="ARBA" id="ARBA00022884"/>
    </source>
</evidence>